<dbReference type="Pfam" id="PF16320">
    <property type="entry name" value="Ribosomal_L12_N"/>
    <property type="match status" value="1"/>
</dbReference>
<evidence type="ECO:0000256" key="1">
    <source>
        <dbReference type="ARBA" id="ARBA00007197"/>
    </source>
</evidence>
<dbReference type="SUPFAM" id="SSF54736">
    <property type="entry name" value="ClpS-like"/>
    <property type="match status" value="1"/>
</dbReference>
<dbReference type="Pfam" id="PF00542">
    <property type="entry name" value="Ribosomal_L12"/>
    <property type="match status" value="1"/>
</dbReference>
<dbReference type="Gene3D" id="1.20.5.710">
    <property type="entry name" value="Single helix bin"/>
    <property type="match status" value="1"/>
</dbReference>
<dbReference type="NCBIfam" id="TIGR00855">
    <property type="entry name" value="L12"/>
    <property type="match status" value="1"/>
</dbReference>
<protein>
    <recommendedName>
        <fullName evidence="4">Large ribosomal subunit protein bL12</fullName>
    </recommendedName>
</protein>
<reference evidence="8" key="1">
    <citation type="submission" date="2017-09" db="EMBL/GenBank/DDBJ databases">
        <title>Metaegenomics of thermophilic ammonia-oxidizing enrichment culture.</title>
        <authorList>
            <person name="Kato S."/>
            <person name="Suzuki K."/>
        </authorList>
    </citation>
    <scope>NUCLEOTIDE SEQUENCE [LARGE SCALE GENOMIC DNA]</scope>
</reference>
<dbReference type="GO" id="GO:0022625">
    <property type="term" value="C:cytosolic large ribosomal subunit"/>
    <property type="evidence" value="ECO:0007669"/>
    <property type="project" value="TreeGrafter"/>
</dbReference>
<dbReference type="FunFam" id="3.30.1390.10:FF:000001">
    <property type="entry name" value="50S ribosomal protein L7/L12"/>
    <property type="match status" value="1"/>
</dbReference>
<dbReference type="EMBL" id="BEHY01000104">
    <property type="protein sequence ID" value="GBD10089.1"/>
    <property type="molecule type" value="Genomic_DNA"/>
</dbReference>
<comment type="similarity">
    <text evidence="1 4">Belongs to the bacterial ribosomal protein bL12 family.</text>
</comment>
<comment type="caution">
    <text evidence="7">The sequence shown here is derived from an EMBL/GenBank/DDBJ whole genome shotgun (WGS) entry which is preliminary data.</text>
</comment>
<sequence length="130" mass="13605">MADLQKLVEELSNLTLLEAVELVKLLEERWGVKAAAPVAVAAAVPAAAPGAPAAAPAVEEKTEFDVILKEVGPKKIEVIKVVRQLTNLGLKEAKDLVEAAPKPVLEGVSKEVAQDAKAKLEAVGAVVEIK</sequence>
<dbReference type="InterPro" id="IPR000206">
    <property type="entry name" value="Ribosomal_bL12"/>
</dbReference>
<organism evidence="7 8">
    <name type="scientific">Candidatus Thermoflexus japonica</name>
    <dbReference type="NCBI Taxonomy" id="2035417"/>
    <lineage>
        <taxon>Bacteria</taxon>
        <taxon>Bacillati</taxon>
        <taxon>Chloroflexota</taxon>
        <taxon>Thermoflexia</taxon>
        <taxon>Thermoflexales</taxon>
        <taxon>Thermoflexaceae</taxon>
        <taxon>Thermoflexus</taxon>
    </lineage>
</organism>
<dbReference type="SUPFAM" id="SSF48300">
    <property type="entry name" value="Ribosomal protein L7/12, oligomerisation (N-terminal) domain"/>
    <property type="match status" value="1"/>
</dbReference>
<dbReference type="Gene3D" id="3.30.1390.10">
    <property type="match status" value="1"/>
</dbReference>
<dbReference type="AlphaFoldDB" id="A0A2H5Y9F9"/>
<gene>
    <name evidence="4 7" type="primary">rplL</name>
    <name evidence="7" type="ORF">HRbin22_02352</name>
</gene>
<evidence type="ECO:0000256" key="3">
    <source>
        <dbReference type="ARBA" id="ARBA00023274"/>
    </source>
</evidence>
<evidence type="ECO:0000259" key="5">
    <source>
        <dbReference type="Pfam" id="PF00542"/>
    </source>
</evidence>
<dbReference type="GO" id="GO:0003735">
    <property type="term" value="F:structural constituent of ribosome"/>
    <property type="evidence" value="ECO:0007669"/>
    <property type="project" value="InterPro"/>
</dbReference>
<evidence type="ECO:0000256" key="2">
    <source>
        <dbReference type="ARBA" id="ARBA00022980"/>
    </source>
</evidence>
<evidence type="ECO:0000313" key="7">
    <source>
        <dbReference type="EMBL" id="GBD10089.1"/>
    </source>
</evidence>
<dbReference type="GO" id="GO:0006412">
    <property type="term" value="P:translation"/>
    <property type="evidence" value="ECO:0007669"/>
    <property type="project" value="UniProtKB-UniRule"/>
</dbReference>
<proteinExistence type="inferred from homology"/>
<dbReference type="InterPro" id="IPR008932">
    <property type="entry name" value="Ribosomal_bL12_oligo"/>
</dbReference>
<dbReference type="GO" id="GO:0003729">
    <property type="term" value="F:mRNA binding"/>
    <property type="evidence" value="ECO:0007669"/>
    <property type="project" value="TreeGrafter"/>
</dbReference>
<accession>A0A2H5Y9F9</accession>
<dbReference type="PANTHER" id="PTHR45987:SF4">
    <property type="entry name" value="LARGE RIBOSOMAL SUBUNIT PROTEIN BL12M"/>
    <property type="match status" value="1"/>
</dbReference>
<name>A0A2H5Y9F9_9CHLR</name>
<dbReference type="InterPro" id="IPR014719">
    <property type="entry name" value="Ribosomal_bL12_C/ClpS-like"/>
</dbReference>
<keyword evidence="3 4" id="KW-0687">Ribonucleoprotein</keyword>
<keyword evidence="2 4" id="KW-0689">Ribosomal protein</keyword>
<evidence type="ECO:0000256" key="4">
    <source>
        <dbReference type="HAMAP-Rule" id="MF_00368"/>
    </source>
</evidence>
<dbReference type="InterPro" id="IPR036235">
    <property type="entry name" value="Ribosomal_bL12_oligo_N_sf"/>
</dbReference>
<feature type="domain" description="Large ribosomal subunit protein bL12 oligomerization" evidence="6">
    <location>
        <begin position="5"/>
        <end position="51"/>
    </location>
</feature>
<feature type="domain" description="Large ribosomal subunit protein bL12 C-terminal" evidence="5">
    <location>
        <begin position="64"/>
        <end position="130"/>
    </location>
</feature>
<evidence type="ECO:0000313" key="8">
    <source>
        <dbReference type="Proteomes" id="UP000236642"/>
    </source>
</evidence>
<comment type="function">
    <text evidence="4">Forms part of the ribosomal stalk which helps the ribosome interact with GTP-bound translation factors. Is thus essential for accurate translation.</text>
</comment>
<dbReference type="HAMAP" id="MF_00368">
    <property type="entry name" value="Ribosomal_bL12"/>
    <property type="match status" value="1"/>
</dbReference>
<dbReference type="PANTHER" id="PTHR45987">
    <property type="entry name" value="39S RIBOSOMAL PROTEIN L12"/>
    <property type="match status" value="1"/>
</dbReference>
<evidence type="ECO:0000259" key="6">
    <source>
        <dbReference type="Pfam" id="PF16320"/>
    </source>
</evidence>
<dbReference type="Proteomes" id="UP000236642">
    <property type="component" value="Unassembled WGS sequence"/>
</dbReference>
<comment type="subunit">
    <text evidence="4">Homodimer. Part of the ribosomal stalk of the 50S ribosomal subunit. Forms a multimeric L10(L12)X complex, where L10 forms an elongated spine to which 2 to 4 L12 dimers bind in a sequential fashion. Binds GTP-bound translation factors.</text>
</comment>
<dbReference type="CDD" id="cd00387">
    <property type="entry name" value="Ribosomal_L7_L12"/>
    <property type="match status" value="1"/>
</dbReference>
<dbReference type="InterPro" id="IPR013823">
    <property type="entry name" value="Ribosomal_bL12_C"/>
</dbReference>